<name>A0AAN8MTI3_9PEZI</name>
<comment type="caution">
    <text evidence="2">The sequence shown here is derived from an EMBL/GenBank/DDBJ whole genome shotgun (WGS) entry which is preliminary data.</text>
</comment>
<feature type="compositionally biased region" description="Basic and acidic residues" evidence="1">
    <location>
        <begin position="314"/>
        <end position="331"/>
    </location>
</feature>
<sequence>MKGEKSLKSSTAEIWLEKCTDPVFYGGSNPPTRRSRYEKIAIHSASKSTELSDAATFPAPITYKVREGFVESSPESYYRLKLHIPKHWNTYCVQIIIDGVEQRAYVENPQYFRSVTYPVSARRTNKRTYRHFQFSELAVKGSAPGFGNYDFKHFGHCENGYVDWFKQTGDIGAISYMIGPQAVGSIRVNFYKAHSCEKMSASASERVSAERNTGDGDWNPCQSVDDIGAYKLGAGVKNVTTLGPEFRGSEPDTWYHIDLDTWHPFETFVFKYRPYSVLAENNLLAANSATGYQKFANSVKNVFSLSKKLKKSEESKEVESGEAINEKEHMARSRRLSL</sequence>
<feature type="region of interest" description="Disordered" evidence="1">
    <location>
        <begin position="314"/>
        <end position="338"/>
    </location>
</feature>
<evidence type="ECO:0000313" key="2">
    <source>
        <dbReference type="EMBL" id="KAK6339222.1"/>
    </source>
</evidence>
<proteinExistence type="predicted"/>
<dbReference type="Proteomes" id="UP001313282">
    <property type="component" value="Unassembled WGS sequence"/>
</dbReference>
<dbReference type="AlphaFoldDB" id="A0AAN8MTI3"/>
<gene>
    <name evidence="2" type="ORF">TWF718_008644</name>
</gene>
<reference evidence="2 3" key="1">
    <citation type="submission" date="2019-10" db="EMBL/GenBank/DDBJ databases">
        <authorList>
            <person name="Palmer J.M."/>
        </authorList>
    </citation>
    <scope>NUCLEOTIDE SEQUENCE [LARGE SCALE GENOMIC DNA]</scope>
    <source>
        <strain evidence="2 3">TWF718</strain>
    </source>
</reference>
<evidence type="ECO:0000313" key="3">
    <source>
        <dbReference type="Proteomes" id="UP001313282"/>
    </source>
</evidence>
<protein>
    <submittedName>
        <fullName evidence="2">Uncharacterized protein</fullName>
    </submittedName>
</protein>
<accession>A0AAN8MTI3</accession>
<evidence type="ECO:0000256" key="1">
    <source>
        <dbReference type="SAM" id="MobiDB-lite"/>
    </source>
</evidence>
<dbReference type="EMBL" id="JAVHNR010000006">
    <property type="protein sequence ID" value="KAK6339222.1"/>
    <property type="molecule type" value="Genomic_DNA"/>
</dbReference>
<keyword evidence="3" id="KW-1185">Reference proteome</keyword>
<organism evidence="2 3">
    <name type="scientific">Orbilia javanica</name>
    <dbReference type="NCBI Taxonomy" id="47235"/>
    <lineage>
        <taxon>Eukaryota</taxon>
        <taxon>Fungi</taxon>
        <taxon>Dikarya</taxon>
        <taxon>Ascomycota</taxon>
        <taxon>Pezizomycotina</taxon>
        <taxon>Orbiliomycetes</taxon>
        <taxon>Orbiliales</taxon>
        <taxon>Orbiliaceae</taxon>
        <taxon>Orbilia</taxon>
    </lineage>
</organism>